<comment type="caution">
    <text evidence="2">The sequence shown here is derived from an EMBL/GenBank/DDBJ whole genome shotgun (WGS) entry which is preliminary data.</text>
</comment>
<evidence type="ECO:0000313" key="2">
    <source>
        <dbReference type="EMBL" id="ERG65332.1"/>
    </source>
</evidence>
<sequence length="106" mass="10850">MCNTGHDHSHGSHDHAGDHEAHSHGSHDHAGDHAAHSHSHSADAHGQGAAAGDIAECPVMPGSTILKGDAEAAGLVRDHDGERYYLCCAACGPLFDADPAKYASVA</sequence>
<dbReference type="OrthoDB" id="9809270at2"/>
<evidence type="ECO:0000256" key="1">
    <source>
        <dbReference type="SAM" id="MobiDB-lite"/>
    </source>
</evidence>
<dbReference type="InterPro" id="IPR009078">
    <property type="entry name" value="Ferritin-like_SF"/>
</dbReference>
<proteinExistence type="predicted"/>
<dbReference type="EMBL" id="ASHR01000005">
    <property type="protein sequence ID" value="ERG65332.1"/>
    <property type="molecule type" value="Genomic_DNA"/>
</dbReference>
<feature type="compositionally biased region" description="Basic and acidic residues" evidence="1">
    <location>
        <begin position="1"/>
        <end position="43"/>
    </location>
</feature>
<name>U1LT86_9MICO</name>
<accession>U1LT86</accession>
<feature type="compositionally biased region" description="Low complexity" evidence="1">
    <location>
        <begin position="44"/>
        <end position="53"/>
    </location>
</feature>
<gene>
    <name evidence="2" type="ORF">L332_12910</name>
</gene>
<evidence type="ECO:0000313" key="3">
    <source>
        <dbReference type="Proteomes" id="UP000016462"/>
    </source>
</evidence>
<keyword evidence="3" id="KW-1185">Reference proteome</keyword>
<dbReference type="SUPFAM" id="SSF47240">
    <property type="entry name" value="Ferritin-like"/>
    <property type="match status" value="1"/>
</dbReference>
<dbReference type="Proteomes" id="UP000016462">
    <property type="component" value="Unassembled WGS sequence"/>
</dbReference>
<dbReference type="RefSeq" id="WP_021009503.1">
    <property type="nucleotide sequence ID" value="NZ_ASHR01000005.1"/>
</dbReference>
<feature type="region of interest" description="Disordered" evidence="1">
    <location>
        <begin position="1"/>
        <end position="55"/>
    </location>
</feature>
<dbReference type="InterPro" id="IPR012348">
    <property type="entry name" value="RNR-like"/>
</dbReference>
<dbReference type="Gene3D" id="1.10.620.20">
    <property type="entry name" value="Ribonucleotide Reductase, subunit A"/>
    <property type="match status" value="1"/>
</dbReference>
<dbReference type="GO" id="GO:0016491">
    <property type="term" value="F:oxidoreductase activity"/>
    <property type="evidence" value="ECO:0007669"/>
    <property type="project" value="InterPro"/>
</dbReference>
<organism evidence="2 3">
    <name type="scientific">Agrococcus pavilionensis RW1</name>
    <dbReference type="NCBI Taxonomy" id="1330458"/>
    <lineage>
        <taxon>Bacteria</taxon>
        <taxon>Bacillati</taxon>
        <taxon>Actinomycetota</taxon>
        <taxon>Actinomycetes</taxon>
        <taxon>Micrococcales</taxon>
        <taxon>Microbacteriaceae</taxon>
        <taxon>Agrococcus</taxon>
    </lineage>
</organism>
<reference evidence="2 3" key="1">
    <citation type="journal article" date="2013" name="Genome Announc.">
        <title>First draft genome sequence from a member of the genus agrococcus, isolated from modern microbialites.</title>
        <authorList>
            <person name="White R.A.III."/>
            <person name="Grassa C.J."/>
            <person name="Suttle C.A."/>
        </authorList>
    </citation>
    <scope>NUCLEOTIDE SEQUENCE [LARGE SCALE GENOMIC DNA]</scope>
    <source>
        <strain evidence="2 3">RW1</strain>
    </source>
</reference>
<evidence type="ECO:0008006" key="4">
    <source>
        <dbReference type="Google" id="ProtNLM"/>
    </source>
</evidence>
<dbReference type="AlphaFoldDB" id="U1LT86"/>
<protein>
    <recommendedName>
        <fullName evidence="4">YHS domain-containing protein</fullName>
    </recommendedName>
</protein>